<proteinExistence type="predicted"/>
<comment type="caution">
    <text evidence="4">The sequence shown here is derived from an EMBL/GenBank/DDBJ whole genome shotgun (WGS) entry which is preliminary data.</text>
</comment>
<organism evidence="4">
    <name type="scientific">Tanacetum cinerariifolium</name>
    <name type="common">Dalmatian daisy</name>
    <name type="synonym">Chrysanthemum cinerariifolium</name>
    <dbReference type="NCBI Taxonomy" id="118510"/>
    <lineage>
        <taxon>Eukaryota</taxon>
        <taxon>Viridiplantae</taxon>
        <taxon>Streptophyta</taxon>
        <taxon>Embryophyta</taxon>
        <taxon>Tracheophyta</taxon>
        <taxon>Spermatophyta</taxon>
        <taxon>Magnoliopsida</taxon>
        <taxon>eudicotyledons</taxon>
        <taxon>Gunneridae</taxon>
        <taxon>Pentapetalae</taxon>
        <taxon>asterids</taxon>
        <taxon>campanulids</taxon>
        <taxon>Asterales</taxon>
        <taxon>Asteraceae</taxon>
        <taxon>Asteroideae</taxon>
        <taxon>Anthemideae</taxon>
        <taxon>Anthemidinae</taxon>
        <taxon>Tanacetum</taxon>
    </lineage>
</organism>
<feature type="domain" description="CCHC-type" evidence="3">
    <location>
        <begin position="404"/>
        <end position="419"/>
    </location>
</feature>
<dbReference type="InterPro" id="IPR036875">
    <property type="entry name" value="Znf_CCHC_sf"/>
</dbReference>
<accession>A0A6L2KQG9</accession>
<dbReference type="PANTHER" id="PTHR47592:SF6">
    <property type="entry name" value="PBF68 PROTEIN"/>
    <property type="match status" value="1"/>
</dbReference>
<sequence length="427" mass="48897">MESSSPDHQNLQLELEQTVIKILKSSNLDTATELSVRNDAQKLLGVDLSDLASKQLVRRVLESYLLSTSPLIEEPVDRIICRLPGMSRVSVKNFEGSKSVSIRKYFEKLGKVFPLGQGITLNPEEWSAFHSSFPDIEEAITKMQSRTREEQGNGRKQTVTKASYPSTSMASQPHGRVKLQTGAETSVFPPQQLIPIATTRFTGKNYYCWKRQMEFFINQLKISHVLVTSCPEVHVSPQASFEEITEAKTYAQKWINDDYICRHAIMNSLSDQLFDEYSVKTLNAKELWDTLKLLYDEDFGTNISHVNNYLQFQMIDGVSVLEQVHELHRIAGTITASGIHIDERFHVGVIISKLPSSWKHIRPKLMQEEHLSLDKLIYILKDEEDSRSQQKRNNGLNKDPKRLCFGCHKEGHIQRDCPSRRSYRRDG</sequence>
<dbReference type="EMBL" id="BKCJ010002802">
    <property type="protein sequence ID" value="GEU51020.1"/>
    <property type="molecule type" value="Genomic_DNA"/>
</dbReference>
<dbReference type="Pfam" id="PF08766">
    <property type="entry name" value="DEK_C"/>
    <property type="match status" value="1"/>
</dbReference>
<dbReference type="InterPro" id="IPR003173">
    <property type="entry name" value="PC4_C"/>
</dbReference>
<dbReference type="AlphaFoldDB" id="A0A6L2KQG9"/>
<dbReference type="InterPro" id="IPR014876">
    <property type="entry name" value="DEK_C"/>
</dbReference>
<dbReference type="InterPro" id="IPR001878">
    <property type="entry name" value="Znf_CCHC"/>
</dbReference>
<evidence type="ECO:0000256" key="2">
    <source>
        <dbReference type="SAM" id="MobiDB-lite"/>
    </source>
</evidence>
<dbReference type="GO" id="GO:0006355">
    <property type="term" value="P:regulation of DNA-templated transcription"/>
    <property type="evidence" value="ECO:0007669"/>
    <property type="project" value="InterPro"/>
</dbReference>
<reference evidence="4" key="1">
    <citation type="journal article" date="2019" name="Sci. Rep.">
        <title>Draft genome of Tanacetum cinerariifolium, the natural source of mosquito coil.</title>
        <authorList>
            <person name="Yamashiro T."/>
            <person name="Shiraishi A."/>
            <person name="Satake H."/>
            <person name="Nakayama K."/>
        </authorList>
    </citation>
    <scope>NUCLEOTIDE SEQUENCE</scope>
</reference>
<dbReference type="GO" id="GO:0008270">
    <property type="term" value="F:zinc ion binding"/>
    <property type="evidence" value="ECO:0007669"/>
    <property type="project" value="UniProtKB-KW"/>
</dbReference>
<dbReference type="Pfam" id="PF14223">
    <property type="entry name" value="Retrotran_gag_2"/>
    <property type="match status" value="1"/>
</dbReference>
<dbReference type="SUPFAM" id="SSF54447">
    <property type="entry name" value="ssDNA-binding transcriptional regulator domain"/>
    <property type="match status" value="1"/>
</dbReference>
<feature type="region of interest" description="Disordered" evidence="2">
    <location>
        <begin position="144"/>
        <end position="174"/>
    </location>
</feature>
<evidence type="ECO:0000256" key="1">
    <source>
        <dbReference type="PROSITE-ProRule" id="PRU00047"/>
    </source>
</evidence>
<gene>
    <name evidence="4" type="ORF">Tci_022998</name>
</gene>
<protein>
    <submittedName>
        <fullName evidence="4">Putative zinc knuckle (CCHC-type) family protein</fullName>
    </submittedName>
</protein>
<name>A0A6L2KQG9_TANCI</name>
<dbReference type="PANTHER" id="PTHR47592">
    <property type="entry name" value="PBF68 PROTEIN"/>
    <property type="match status" value="1"/>
</dbReference>
<keyword evidence="1" id="KW-0479">Metal-binding</keyword>
<dbReference type="Pfam" id="PF02229">
    <property type="entry name" value="PC4"/>
    <property type="match status" value="1"/>
</dbReference>
<evidence type="ECO:0000313" key="4">
    <source>
        <dbReference type="EMBL" id="GEU51020.1"/>
    </source>
</evidence>
<dbReference type="PROSITE" id="PS50158">
    <property type="entry name" value="ZF_CCHC"/>
    <property type="match status" value="1"/>
</dbReference>
<dbReference type="GO" id="GO:0003677">
    <property type="term" value="F:DNA binding"/>
    <property type="evidence" value="ECO:0007669"/>
    <property type="project" value="InterPro"/>
</dbReference>
<dbReference type="Gene3D" id="4.10.60.10">
    <property type="entry name" value="Zinc finger, CCHC-type"/>
    <property type="match status" value="1"/>
</dbReference>
<dbReference type="InterPro" id="IPR009044">
    <property type="entry name" value="ssDNA-bd_transcriptional_reg"/>
</dbReference>
<evidence type="ECO:0000259" key="3">
    <source>
        <dbReference type="PROSITE" id="PS50158"/>
    </source>
</evidence>
<feature type="compositionally biased region" description="Polar residues" evidence="2">
    <location>
        <begin position="154"/>
        <end position="171"/>
    </location>
</feature>
<dbReference type="SUPFAM" id="SSF57756">
    <property type="entry name" value="Retrovirus zinc finger-like domains"/>
    <property type="match status" value="1"/>
</dbReference>
<keyword evidence="1" id="KW-0862">Zinc</keyword>
<keyword evidence="1" id="KW-0863">Zinc-finger</keyword>
<dbReference type="SMART" id="SM00343">
    <property type="entry name" value="ZnF_C2HC"/>
    <property type="match status" value="1"/>
</dbReference>
<dbReference type="Gene3D" id="2.30.31.10">
    <property type="entry name" value="Transcriptional Coactivator Pc4, Chain A"/>
    <property type="match status" value="1"/>
</dbReference>